<evidence type="ECO:0000313" key="2">
    <source>
        <dbReference type="Proteomes" id="UP001642540"/>
    </source>
</evidence>
<dbReference type="EMBL" id="CAXLJM020000027">
    <property type="protein sequence ID" value="CAL8096022.1"/>
    <property type="molecule type" value="Genomic_DNA"/>
</dbReference>
<dbReference type="Proteomes" id="UP001642540">
    <property type="component" value="Unassembled WGS sequence"/>
</dbReference>
<protein>
    <submittedName>
        <fullName evidence="1">Uncharacterized protein</fullName>
    </submittedName>
</protein>
<name>A0ABP1QAK1_9HEXA</name>
<gene>
    <name evidence="1" type="ORF">ODALV1_LOCUS9242</name>
</gene>
<proteinExistence type="predicted"/>
<organism evidence="1 2">
    <name type="scientific">Orchesella dallaii</name>
    <dbReference type="NCBI Taxonomy" id="48710"/>
    <lineage>
        <taxon>Eukaryota</taxon>
        <taxon>Metazoa</taxon>
        <taxon>Ecdysozoa</taxon>
        <taxon>Arthropoda</taxon>
        <taxon>Hexapoda</taxon>
        <taxon>Collembola</taxon>
        <taxon>Entomobryomorpha</taxon>
        <taxon>Entomobryoidea</taxon>
        <taxon>Orchesellidae</taxon>
        <taxon>Orchesellinae</taxon>
        <taxon>Orchesella</taxon>
    </lineage>
</organism>
<accession>A0ABP1QAK1</accession>
<keyword evidence="2" id="KW-1185">Reference proteome</keyword>
<comment type="caution">
    <text evidence="1">The sequence shown here is derived from an EMBL/GenBank/DDBJ whole genome shotgun (WGS) entry which is preliminary data.</text>
</comment>
<reference evidence="1 2" key="1">
    <citation type="submission" date="2024-08" db="EMBL/GenBank/DDBJ databases">
        <authorList>
            <person name="Cucini C."/>
            <person name="Frati F."/>
        </authorList>
    </citation>
    <scope>NUCLEOTIDE SEQUENCE [LARGE SCALE GENOMIC DNA]</scope>
</reference>
<evidence type="ECO:0000313" key="1">
    <source>
        <dbReference type="EMBL" id="CAL8096022.1"/>
    </source>
</evidence>
<sequence length="121" mass="14324">MDLLPIRSSHYFIKILHRVFLCWIECIWPERKVKCERTLLYVFRWLCVYTEKHAHALLSVHDGSFRWFVGRQGKRHTHTGSMHLILVVIQVDKKVISYYGQTGNVLSELSELKGKRGELNK</sequence>